<name>A0A1C3XV59_9BRAD</name>
<protein>
    <submittedName>
        <fullName evidence="1">Uncharacterized protein</fullName>
    </submittedName>
</protein>
<sequence>MEETRVKGLHYIDARNDQGETTMVRWNAGSEVIAHTVPIWWRARFRNDRAQHSEHCPRSIPI</sequence>
<gene>
    <name evidence="1" type="ORF">GA0061098_106014</name>
</gene>
<organism evidence="1 2">
    <name type="scientific">Bradyrhizobium shewense</name>
    <dbReference type="NCBI Taxonomy" id="1761772"/>
    <lineage>
        <taxon>Bacteria</taxon>
        <taxon>Pseudomonadati</taxon>
        <taxon>Pseudomonadota</taxon>
        <taxon>Alphaproteobacteria</taxon>
        <taxon>Hyphomicrobiales</taxon>
        <taxon>Nitrobacteraceae</taxon>
        <taxon>Bradyrhizobium</taxon>
    </lineage>
</organism>
<dbReference type="EMBL" id="FMAI01000060">
    <property type="protein sequence ID" value="SCB55916.1"/>
    <property type="molecule type" value="Genomic_DNA"/>
</dbReference>
<accession>A0A1C3XV59</accession>
<dbReference type="AlphaFoldDB" id="A0A1C3XV59"/>
<reference evidence="2" key="1">
    <citation type="submission" date="2016-08" db="EMBL/GenBank/DDBJ databases">
        <authorList>
            <person name="Varghese N."/>
            <person name="Submissions Spin"/>
        </authorList>
    </citation>
    <scope>NUCLEOTIDE SEQUENCE [LARGE SCALE GENOMIC DNA]</scope>
    <source>
        <strain evidence="2">ERR11</strain>
    </source>
</reference>
<proteinExistence type="predicted"/>
<dbReference type="Proteomes" id="UP000199184">
    <property type="component" value="Unassembled WGS sequence"/>
</dbReference>
<evidence type="ECO:0000313" key="1">
    <source>
        <dbReference type="EMBL" id="SCB55916.1"/>
    </source>
</evidence>
<evidence type="ECO:0000313" key="2">
    <source>
        <dbReference type="Proteomes" id="UP000199184"/>
    </source>
</evidence>
<keyword evidence="2" id="KW-1185">Reference proteome</keyword>